<organism evidence="1 2">
    <name type="scientific">Geotoga petraea</name>
    <dbReference type="NCBI Taxonomy" id="28234"/>
    <lineage>
        <taxon>Bacteria</taxon>
        <taxon>Thermotogati</taxon>
        <taxon>Thermotogota</taxon>
        <taxon>Thermotogae</taxon>
        <taxon>Petrotogales</taxon>
        <taxon>Petrotogaceae</taxon>
        <taxon>Geotoga</taxon>
    </lineage>
</organism>
<dbReference type="Proteomes" id="UP000199322">
    <property type="component" value="Unassembled WGS sequence"/>
</dbReference>
<proteinExistence type="predicted"/>
<reference evidence="1 2" key="1">
    <citation type="submission" date="2016-10" db="EMBL/GenBank/DDBJ databases">
        <authorList>
            <person name="de Groot N.N."/>
        </authorList>
    </citation>
    <scope>NUCLEOTIDE SEQUENCE [LARGE SCALE GENOMIC DNA]</scope>
    <source>
        <strain evidence="1 2">WG14</strain>
    </source>
</reference>
<dbReference type="RefSeq" id="WP_091403508.1">
    <property type="nucleotide sequence ID" value="NZ_FMYV01000004.1"/>
</dbReference>
<dbReference type="EMBL" id="FMYV01000004">
    <property type="protein sequence ID" value="SDC46302.1"/>
    <property type="molecule type" value="Genomic_DNA"/>
</dbReference>
<dbReference type="STRING" id="28234.SAMN04488588_1134"/>
<name>A0A1G6LSR7_9BACT</name>
<dbReference type="Gene3D" id="2.40.300.10">
    <property type="entry name" value="Head decoration protein D"/>
    <property type="match status" value="1"/>
</dbReference>
<protein>
    <submittedName>
        <fullName evidence="1">Bacteriophage lambda head decoration protein D</fullName>
    </submittedName>
</protein>
<keyword evidence="2" id="KW-1185">Reference proteome</keyword>
<dbReference type="AlphaFoldDB" id="A0A1G6LSR7"/>
<evidence type="ECO:0000313" key="2">
    <source>
        <dbReference type="Proteomes" id="UP000199322"/>
    </source>
</evidence>
<evidence type="ECO:0000313" key="1">
    <source>
        <dbReference type="EMBL" id="SDC46302.1"/>
    </source>
</evidence>
<dbReference type="Pfam" id="PF02924">
    <property type="entry name" value="HDPD"/>
    <property type="match status" value="1"/>
</dbReference>
<gene>
    <name evidence="1" type="ORF">SAMN04488588_1134</name>
</gene>
<sequence length="113" mass="12112">MLNQTDYGSVANFLASEHKIVLGGTIDSSLITTTDKYLEAGTVLGKVTATGKLAVYDDTQTDGRETAVGILMEPVVAEEDVMVTYMVHGAVIESKLTSYDEAAKTDLPHIIFV</sequence>
<accession>A0A1G6LSR7</accession>
<dbReference type="InterPro" id="IPR004195">
    <property type="entry name" value="Head_decoration_D"/>
</dbReference>